<sequence length="322" mass="34483">MTEVSTDSWTFSRRASHYLAIATLLATVPLLFSGGQVTSYGVGMAVPDWPTTFGQNMWLYNWLRESPGVQKEHTHRLLGTLVGSLTLALTVLVFATEKRRWLRRYTLVVLAGVLLQGIIGGQRVVLNAMFGQGLALIHGGFAQAFFGLLCGLVVLTSRRWLVGNQIPHEEATRWRWSTLVLCVGVFGQILLGATLRHLGIGFIPHLVLGGVILMGTLWMGMSFLLDGDLRRVGGLHASLLLAFVGIQVLLGFAAMSLTGLHAPGVGPAPTVEEALVTTLHLLCGSAIFGLALALTLRTWSELQPLEATADAGAPSGVLEAVG</sequence>
<evidence type="ECO:0000256" key="2">
    <source>
        <dbReference type="ARBA" id="ARBA00022475"/>
    </source>
</evidence>
<keyword evidence="9 12" id="KW-0472">Membrane</keyword>
<dbReference type="AlphaFoldDB" id="A0A518B7Z7"/>
<dbReference type="EMBL" id="CP036279">
    <property type="protein sequence ID" value="QDU63096.1"/>
    <property type="molecule type" value="Genomic_DNA"/>
</dbReference>
<evidence type="ECO:0000256" key="8">
    <source>
        <dbReference type="ARBA" id="ARBA00023133"/>
    </source>
</evidence>
<proteinExistence type="predicted"/>
<dbReference type="GO" id="GO:0016020">
    <property type="term" value="C:membrane"/>
    <property type="evidence" value="ECO:0007669"/>
    <property type="project" value="UniProtKB-SubCell"/>
</dbReference>
<feature type="transmembrane region" description="Helical" evidence="12">
    <location>
        <begin position="176"/>
        <end position="196"/>
    </location>
</feature>
<keyword evidence="8" id="KW-0350">Heme biosynthesis</keyword>
<feature type="transmembrane region" description="Helical" evidence="12">
    <location>
        <begin position="18"/>
        <end position="37"/>
    </location>
</feature>
<gene>
    <name evidence="13" type="primary">ctaA</name>
    <name evidence="13" type="ORF">Pan216_39710</name>
</gene>
<evidence type="ECO:0000256" key="1">
    <source>
        <dbReference type="ARBA" id="ARBA00004141"/>
    </source>
</evidence>
<comment type="pathway">
    <text evidence="11">Porphyrin-containing compound metabolism.</text>
</comment>
<accession>A0A518B7Z7</accession>
<dbReference type="OrthoDB" id="128939at2"/>
<keyword evidence="7" id="KW-0408">Iron</keyword>
<feature type="transmembrane region" description="Helical" evidence="12">
    <location>
        <begin position="274"/>
        <end position="296"/>
    </location>
</feature>
<dbReference type="GO" id="GO:0016491">
    <property type="term" value="F:oxidoreductase activity"/>
    <property type="evidence" value="ECO:0007669"/>
    <property type="project" value="UniProtKB-KW"/>
</dbReference>
<keyword evidence="14" id="KW-1185">Reference proteome</keyword>
<organism evidence="13 14">
    <name type="scientific">Kolteria novifilia</name>
    <dbReference type="NCBI Taxonomy" id="2527975"/>
    <lineage>
        <taxon>Bacteria</taxon>
        <taxon>Pseudomonadati</taxon>
        <taxon>Planctomycetota</taxon>
        <taxon>Planctomycetia</taxon>
        <taxon>Kolteriales</taxon>
        <taxon>Kolteriaceae</taxon>
        <taxon>Kolteria</taxon>
    </lineage>
</organism>
<comment type="subcellular location">
    <subcellularLocation>
        <location evidence="1">Membrane</location>
        <topology evidence="1">Multi-pass membrane protein</topology>
    </subcellularLocation>
</comment>
<dbReference type="KEGG" id="knv:Pan216_39710"/>
<keyword evidence="3 12" id="KW-0812">Transmembrane</keyword>
<evidence type="ECO:0000256" key="4">
    <source>
        <dbReference type="ARBA" id="ARBA00022723"/>
    </source>
</evidence>
<keyword evidence="2" id="KW-1003">Cell membrane</keyword>
<protein>
    <submittedName>
        <fullName evidence="13">Heme A synthase</fullName>
    </submittedName>
</protein>
<dbReference type="GO" id="GO:0006784">
    <property type="term" value="P:heme A biosynthetic process"/>
    <property type="evidence" value="ECO:0007669"/>
    <property type="project" value="InterPro"/>
</dbReference>
<keyword evidence="4" id="KW-0479">Metal-binding</keyword>
<evidence type="ECO:0000256" key="10">
    <source>
        <dbReference type="ARBA" id="ARBA00023157"/>
    </source>
</evidence>
<evidence type="ECO:0000256" key="9">
    <source>
        <dbReference type="ARBA" id="ARBA00023136"/>
    </source>
</evidence>
<reference evidence="13 14" key="1">
    <citation type="submission" date="2019-02" db="EMBL/GenBank/DDBJ databases">
        <title>Deep-cultivation of Planctomycetes and their phenomic and genomic characterization uncovers novel biology.</title>
        <authorList>
            <person name="Wiegand S."/>
            <person name="Jogler M."/>
            <person name="Boedeker C."/>
            <person name="Pinto D."/>
            <person name="Vollmers J."/>
            <person name="Rivas-Marin E."/>
            <person name="Kohn T."/>
            <person name="Peeters S.H."/>
            <person name="Heuer A."/>
            <person name="Rast P."/>
            <person name="Oberbeckmann S."/>
            <person name="Bunk B."/>
            <person name="Jeske O."/>
            <person name="Meyerdierks A."/>
            <person name="Storesund J.E."/>
            <person name="Kallscheuer N."/>
            <person name="Luecker S."/>
            <person name="Lage O.M."/>
            <person name="Pohl T."/>
            <person name="Merkel B.J."/>
            <person name="Hornburger P."/>
            <person name="Mueller R.-W."/>
            <person name="Bruemmer F."/>
            <person name="Labrenz M."/>
            <person name="Spormann A.M."/>
            <person name="Op den Camp H."/>
            <person name="Overmann J."/>
            <person name="Amann R."/>
            <person name="Jetten M.S.M."/>
            <person name="Mascher T."/>
            <person name="Medema M.H."/>
            <person name="Devos D.P."/>
            <person name="Kaster A.-K."/>
            <person name="Ovreas L."/>
            <person name="Rohde M."/>
            <person name="Galperin M.Y."/>
            <person name="Jogler C."/>
        </authorList>
    </citation>
    <scope>NUCLEOTIDE SEQUENCE [LARGE SCALE GENOMIC DNA]</scope>
    <source>
        <strain evidence="13 14">Pan216</strain>
    </source>
</reference>
<feature type="transmembrane region" description="Helical" evidence="12">
    <location>
        <begin position="136"/>
        <end position="155"/>
    </location>
</feature>
<dbReference type="RefSeq" id="WP_145260305.1">
    <property type="nucleotide sequence ID" value="NZ_CP036279.1"/>
</dbReference>
<keyword evidence="6" id="KW-0560">Oxidoreductase</keyword>
<dbReference type="PANTHER" id="PTHR35457:SF1">
    <property type="entry name" value="HEME A SYNTHASE"/>
    <property type="match status" value="1"/>
</dbReference>
<evidence type="ECO:0000313" key="14">
    <source>
        <dbReference type="Proteomes" id="UP000317093"/>
    </source>
</evidence>
<name>A0A518B7Z7_9BACT</name>
<keyword evidence="10" id="KW-1015">Disulfide bond</keyword>
<evidence type="ECO:0000256" key="6">
    <source>
        <dbReference type="ARBA" id="ARBA00023002"/>
    </source>
</evidence>
<dbReference type="InterPro" id="IPR003780">
    <property type="entry name" value="COX15/CtaA_fam"/>
</dbReference>
<evidence type="ECO:0000256" key="5">
    <source>
        <dbReference type="ARBA" id="ARBA00022989"/>
    </source>
</evidence>
<evidence type="ECO:0000313" key="13">
    <source>
        <dbReference type="EMBL" id="QDU63096.1"/>
    </source>
</evidence>
<dbReference type="InterPro" id="IPR050450">
    <property type="entry name" value="COX15/CtaA_HemeA_synthase"/>
</dbReference>
<feature type="transmembrane region" description="Helical" evidence="12">
    <location>
        <begin position="237"/>
        <end position="262"/>
    </location>
</feature>
<evidence type="ECO:0000256" key="7">
    <source>
        <dbReference type="ARBA" id="ARBA00023004"/>
    </source>
</evidence>
<feature type="transmembrane region" description="Helical" evidence="12">
    <location>
        <begin position="77"/>
        <end position="95"/>
    </location>
</feature>
<keyword evidence="5 12" id="KW-1133">Transmembrane helix</keyword>
<dbReference type="Pfam" id="PF02628">
    <property type="entry name" value="COX15-CtaA"/>
    <property type="match status" value="1"/>
</dbReference>
<feature type="transmembrane region" description="Helical" evidence="12">
    <location>
        <begin position="202"/>
        <end position="225"/>
    </location>
</feature>
<dbReference type="GO" id="GO:0046872">
    <property type="term" value="F:metal ion binding"/>
    <property type="evidence" value="ECO:0007669"/>
    <property type="project" value="UniProtKB-KW"/>
</dbReference>
<evidence type="ECO:0000256" key="3">
    <source>
        <dbReference type="ARBA" id="ARBA00022692"/>
    </source>
</evidence>
<feature type="transmembrane region" description="Helical" evidence="12">
    <location>
        <begin position="107"/>
        <end position="130"/>
    </location>
</feature>
<dbReference type="PANTHER" id="PTHR35457">
    <property type="entry name" value="HEME A SYNTHASE"/>
    <property type="match status" value="1"/>
</dbReference>
<evidence type="ECO:0000256" key="12">
    <source>
        <dbReference type="SAM" id="Phobius"/>
    </source>
</evidence>
<evidence type="ECO:0000256" key="11">
    <source>
        <dbReference type="ARBA" id="ARBA00023444"/>
    </source>
</evidence>
<dbReference type="Proteomes" id="UP000317093">
    <property type="component" value="Chromosome"/>
</dbReference>